<dbReference type="RefSeq" id="WP_134158129.1">
    <property type="nucleotide sequence ID" value="NZ_BSUS01000001.1"/>
</dbReference>
<protein>
    <submittedName>
        <fullName evidence="2">Uncharacterized protein</fullName>
    </submittedName>
</protein>
<feature type="transmembrane region" description="Helical" evidence="1">
    <location>
        <begin position="42"/>
        <end position="63"/>
    </location>
</feature>
<keyword evidence="1" id="KW-0812">Transmembrane</keyword>
<accession>A0A4R8LUF3</accession>
<dbReference type="Proteomes" id="UP000294581">
    <property type="component" value="Unassembled WGS sequence"/>
</dbReference>
<organism evidence="2 3">
    <name type="scientific">Alicyclobacillus sacchari</name>
    <dbReference type="NCBI Taxonomy" id="392010"/>
    <lineage>
        <taxon>Bacteria</taxon>
        <taxon>Bacillati</taxon>
        <taxon>Bacillota</taxon>
        <taxon>Bacilli</taxon>
        <taxon>Bacillales</taxon>
        <taxon>Alicyclobacillaceae</taxon>
        <taxon>Alicyclobacillus</taxon>
    </lineage>
</organism>
<sequence length="70" mass="8023">MQSSRWFDLRFLIGILFTVYGIVLAVYGAVSDPRTPSLHWNIDLWWGLVSLVFGLLFLIVSIARRPNDEA</sequence>
<evidence type="ECO:0000313" key="3">
    <source>
        <dbReference type="Proteomes" id="UP000294581"/>
    </source>
</evidence>
<dbReference type="OrthoDB" id="2377068at2"/>
<gene>
    <name evidence="2" type="ORF">C7445_101143</name>
</gene>
<keyword evidence="1" id="KW-1133">Transmembrane helix</keyword>
<evidence type="ECO:0000313" key="2">
    <source>
        <dbReference type="EMBL" id="TDY51148.1"/>
    </source>
</evidence>
<feature type="transmembrane region" description="Helical" evidence="1">
    <location>
        <begin position="12"/>
        <end position="30"/>
    </location>
</feature>
<evidence type="ECO:0000256" key="1">
    <source>
        <dbReference type="SAM" id="Phobius"/>
    </source>
</evidence>
<proteinExistence type="predicted"/>
<comment type="caution">
    <text evidence="2">The sequence shown here is derived from an EMBL/GenBank/DDBJ whole genome shotgun (WGS) entry which is preliminary data.</text>
</comment>
<name>A0A4R8LUF3_9BACL</name>
<reference evidence="2 3" key="1">
    <citation type="submission" date="2019-03" db="EMBL/GenBank/DDBJ databases">
        <title>Genomic Encyclopedia of Type Strains, Phase IV (KMG-IV): sequencing the most valuable type-strain genomes for metagenomic binning, comparative biology and taxonomic classification.</title>
        <authorList>
            <person name="Goeker M."/>
        </authorList>
    </citation>
    <scope>NUCLEOTIDE SEQUENCE [LARGE SCALE GENOMIC DNA]</scope>
    <source>
        <strain evidence="2 3">DSM 17974</strain>
    </source>
</reference>
<keyword evidence="1" id="KW-0472">Membrane</keyword>
<dbReference type="EMBL" id="SORF01000001">
    <property type="protein sequence ID" value="TDY51148.1"/>
    <property type="molecule type" value="Genomic_DNA"/>
</dbReference>
<keyword evidence="3" id="KW-1185">Reference proteome</keyword>
<dbReference type="AlphaFoldDB" id="A0A4R8LUF3"/>